<evidence type="ECO:0000313" key="2">
    <source>
        <dbReference type="EMBL" id="MXO61289.1"/>
    </source>
</evidence>
<feature type="domain" description="Putative DNA-binding" evidence="1">
    <location>
        <begin position="7"/>
        <end position="85"/>
    </location>
</feature>
<dbReference type="AlphaFoldDB" id="A0A6I4T119"/>
<sequence>MPELATFQKQFLDRIDSRDVVGTPLAIYRNTSLFGAMRAIVDSFPTVAMIVGLAAIEALAGRFAEDCPPQSPILANYGAEFADWLGNHAIAADLPYLPSVAAIDRLRVEAHLSADAPEFGLEDLARLTAEEWSRCRVTLHPATRIGWYAMPAPTIWVAHRDPEMSEIEPEWQAEGILMARRAGAVGGYVIGPCEHRILHGLRLGETVGQAELASSRLYPATNISRTVRKFVASGAISSLKMKG</sequence>
<comment type="caution">
    <text evidence="2">The sequence shown here is derived from an EMBL/GenBank/DDBJ whole genome shotgun (WGS) entry which is preliminary data.</text>
</comment>
<evidence type="ECO:0000259" key="1">
    <source>
        <dbReference type="Pfam" id="PF09836"/>
    </source>
</evidence>
<gene>
    <name evidence="2" type="ORF">GRI89_17225</name>
</gene>
<dbReference type="Pfam" id="PF09836">
    <property type="entry name" value="DUF2063"/>
    <property type="match status" value="1"/>
</dbReference>
<dbReference type="Proteomes" id="UP000433652">
    <property type="component" value="Unassembled WGS sequence"/>
</dbReference>
<proteinExistence type="predicted"/>
<evidence type="ECO:0000313" key="3">
    <source>
        <dbReference type="Proteomes" id="UP000433652"/>
    </source>
</evidence>
<reference evidence="2 3" key="1">
    <citation type="submission" date="2019-12" db="EMBL/GenBank/DDBJ databases">
        <title>Genomic-based taxomic classification of the family Erythrobacteraceae.</title>
        <authorList>
            <person name="Xu L."/>
        </authorList>
    </citation>
    <scope>NUCLEOTIDE SEQUENCE [LARGE SCALE GENOMIC DNA]</scope>
    <source>
        <strain evidence="2 3">MCCC 1K01500</strain>
    </source>
</reference>
<name>A0A6I4T119_9SPHN</name>
<accession>A0A6I4T119</accession>
<dbReference type="OrthoDB" id="4146344at2"/>
<organism evidence="2 3">
    <name type="scientific">Croceibacterium salegens</name>
    <dbReference type="NCBI Taxonomy" id="1737568"/>
    <lineage>
        <taxon>Bacteria</taxon>
        <taxon>Pseudomonadati</taxon>
        <taxon>Pseudomonadota</taxon>
        <taxon>Alphaproteobacteria</taxon>
        <taxon>Sphingomonadales</taxon>
        <taxon>Erythrobacteraceae</taxon>
        <taxon>Croceibacterium</taxon>
    </lineage>
</organism>
<dbReference type="EMBL" id="WTYM01000060">
    <property type="protein sequence ID" value="MXO61289.1"/>
    <property type="molecule type" value="Genomic_DNA"/>
</dbReference>
<dbReference type="InterPro" id="IPR044922">
    <property type="entry name" value="DUF2063_N_sf"/>
</dbReference>
<dbReference type="RefSeq" id="WP_159798258.1">
    <property type="nucleotide sequence ID" value="NZ_WTYM01000060.1"/>
</dbReference>
<dbReference type="Gene3D" id="1.10.150.690">
    <property type="entry name" value="DUF2063"/>
    <property type="match status" value="1"/>
</dbReference>
<dbReference type="InterPro" id="IPR018640">
    <property type="entry name" value="DUF2063"/>
</dbReference>
<protein>
    <recommendedName>
        <fullName evidence="1">Putative DNA-binding domain-containing protein</fullName>
    </recommendedName>
</protein>
<keyword evidence="3" id="KW-1185">Reference proteome</keyword>